<keyword evidence="8" id="KW-1185">Reference proteome</keyword>
<evidence type="ECO:0000256" key="5">
    <source>
        <dbReference type="ARBA" id="ARBA00023163"/>
    </source>
</evidence>
<dbReference type="Gene3D" id="3.40.190.290">
    <property type="match status" value="1"/>
</dbReference>
<protein>
    <submittedName>
        <fullName evidence="7">LysR family transcriptional regulator (Chromosome initiation inhibitor)</fullName>
    </submittedName>
</protein>
<gene>
    <name evidence="7" type="ORF">ABIE21_002368</name>
</gene>
<dbReference type="PRINTS" id="PR00039">
    <property type="entry name" value="HTHLYSR"/>
</dbReference>
<dbReference type="InterPro" id="IPR050176">
    <property type="entry name" value="LTTR"/>
</dbReference>
<dbReference type="Pfam" id="PF03466">
    <property type="entry name" value="LysR_substrate"/>
    <property type="match status" value="1"/>
</dbReference>
<dbReference type="InterPro" id="IPR017685">
    <property type="entry name" value="ArgP"/>
</dbReference>
<dbReference type="Gene3D" id="1.10.10.10">
    <property type="entry name" value="Winged helix-like DNA-binding domain superfamily/Winged helix DNA-binding domain"/>
    <property type="match status" value="1"/>
</dbReference>
<dbReference type="NCBIfam" id="NF009888">
    <property type="entry name" value="PRK13348.1"/>
    <property type="match status" value="1"/>
</dbReference>
<comment type="caution">
    <text evidence="7">The sequence shown here is derived from an EMBL/GenBank/DDBJ whole genome shotgun (WGS) entry which is preliminary data.</text>
</comment>
<dbReference type="SUPFAM" id="SSF53850">
    <property type="entry name" value="Periplasmic binding protein-like II"/>
    <property type="match status" value="1"/>
</dbReference>
<dbReference type="PANTHER" id="PTHR30579">
    <property type="entry name" value="TRANSCRIPTIONAL REGULATOR"/>
    <property type="match status" value="1"/>
</dbReference>
<sequence>MDLDLAQLRALSATVTEGTFEAAARSLHVTPSAVSQRIKALESSVGRVLLQRTKPVVATESGEAILRLARHIDLLTADARLDLGDDESRVAPVSIPIAVNGDSLATWILPALASLPTSICFDLHRDDQEHTTALLRAGTVMAAITAVRDPIQGCTSVALGSMRYRAMCTPGFAETWFPRGATPAALAAAPVVVFDRKDDLQDAYLRRQAPGSPHPPRHFIPSSADFVAGITHGLGWGMVPDLQGEPFERAGVLVELSPGDAVHVPLYWQQWQLQSASLELVAAAVRDAAAAELR</sequence>
<feature type="domain" description="HTH lysR-type" evidence="6">
    <location>
        <begin position="3"/>
        <end position="59"/>
    </location>
</feature>
<dbReference type="RefSeq" id="WP_354025012.1">
    <property type="nucleotide sequence ID" value="NZ_JBEPSJ010000002.1"/>
</dbReference>
<dbReference type="PANTHER" id="PTHR30579:SF2">
    <property type="entry name" value="HTH-TYPE TRANSCRIPTIONAL REGULATOR ARGP"/>
    <property type="match status" value="1"/>
</dbReference>
<evidence type="ECO:0000256" key="3">
    <source>
        <dbReference type="ARBA" id="ARBA00023125"/>
    </source>
</evidence>
<evidence type="ECO:0000256" key="2">
    <source>
        <dbReference type="ARBA" id="ARBA00023015"/>
    </source>
</evidence>
<dbReference type="Pfam" id="PF00126">
    <property type="entry name" value="HTH_1"/>
    <property type="match status" value="1"/>
</dbReference>
<accession>A0ABV2QPQ5</accession>
<keyword evidence="3" id="KW-0238">DNA-binding</keyword>
<dbReference type="PROSITE" id="PS50931">
    <property type="entry name" value="HTH_LYSR"/>
    <property type="match status" value="1"/>
</dbReference>
<dbReference type="Proteomes" id="UP001549257">
    <property type="component" value="Unassembled WGS sequence"/>
</dbReference>
<dbReference type="InterPro" id="IPR036390">
    <property type="entry name" value="WH_DNA-bd_sf"/>
</dbReference>
<evidence type="ECO:0000256" key="4">
    <source>
        <dbReference type="ARBA" id="ARBA00023159"/>
    </source>
</evidence>
<reference evidence="7 8" key="1">
    <citation type="submission" date="2024-06" db="EMBL/GenBank/DDBJ databases">
        <title>Sorghum-associated microbial communities from plants grown in Nebraska, USA.</title>
        <authorList>
            <person name="Schachtman D."/>
        </authorList>
    </citation>
    <scope>NUCLEOTIDE SEQUENCE [LARGE SCALE GENOMIC DNA]</scope>
    <source>
        <strain evidence="7 8">2857</strain>
    </source>
</reference>
<dbReference type="InterPro" id="IPR005119">
    <property type="entry name" value="LysR_subst-bd"/>
</dbReference>
<evidence type="ECO:0000256" key="1">
    <source>
        <dbReference type="ARBA" id="ARBA00009437"/>
    </source>
</evidence>
<keyword evidence="4" id="KW-0010">Activator</keyword>
<evidence type="ECO:0000313" key="8">
    <source>
        <dbReference type="Proteomes" id="UP001549257"/>
    </source>
</evidence>
<dbReference type="InterPro" id="IPR036388">
    <property type="entry name" value="WH-like_DNA-bd_sf"/>
</dbReference>
<dbReference type="EMBL" id="JBEPSJ010000002">
    <property type="protein sequence ID" value="MET4582858.1"/>
    <property type="molecule type" value="Genomic_DNA"/>
</dbReference>
<organism evidence="7 8">
    <name type="scientific">Conyzicola nivalis</name>
    <dbReference type="NCBI Taxonomy" id="1477021"/>
    <lineage>
        <taxon>Bacteria</taxon>
        <taxon>Bacillati</taxon>
        <taxon>Actinomycetota</taxon>
        <taxon>Actinomycetes</taxon>
        <taxon>Micrococcales</taxon>
        <taxon>Microbacteriaceae</taxon>
        <taxon>Conyzicola</taxon>
    </lineage>
</organism>
<comment type="similarity">
    <text evidence="1">Belongs to the LysR transcriptional regulatory family.</text>
</comment>
<keyword evidence="2" id="KW-0805">Transcription regulation</keyword>
<dbReference type="NCBIfam" id="NF002964">
    <property type="entry name" value="PRK03635.1"/>
    <property type="match status" value="1"/>
</dbReference>
<dbReference type="InterPro" id="IPR000847">
    <property type="entry name" value="LysR_HTH_N"/>
</dbReference>
<proteinExistence type="inferred from homology"/>
<dbReference type="SUPFAM" id="SSF46785">
    <property type="entry name" value="Winged helix' DNA-binding domain"/>
    <property type="match status" value="1"/>
</dbReference>
<dbReference type="NCBIfam" id="TIGR03298">
    <property type="entry name" value="argP"/>
    <property type="match status" value="1"/>
</dbReference>
<evidence type="ECO:0000313" key="7">
    <source>
        <dbReference type="EMBL" id="MET4582858.1"/>
    </source>
</evidence>
<name>A0ABV2QPQ5_9MICO</name>
<evidence type="ECO:0000259" key="6">
    <source>
        <dbReference type="PROSITE" id="PS50931"/>
    </source>
</evidence>
<keyword evidence="5" id="KW-0804">Transcription</keyword>